<evidence type="ECO:0000256" key="6">
    <source>
        <dbReference type="ARBA" id="ARBA00038076"/>
    </source>
</evidence>
<feature type="transmembrane region" description="Helical" evidence="7">
    <location>
        <begin position="107"/>
        <end position="127"/>
    </location>
</feature>
<protein>
    <submittedName>
        <fullName evidence="9">HAMP domain-containing protein</fullName>
    </submittedName>
</protein>
<sequence length="376" mass="40906">MLPFQTDQEPGTYPDRLLVPRSEAVIVRRFQIPAKVMPSGRPEHEVFGHFAGQRIGAALTNTFQASVRSALTPKDGESIPEIVLEDGSRGLSYVWTSRELGKPLHTLLGLSGLVLLLACANIANLMLARASGRQREMAVRLALGASRRRVLRQVLTESLLLSSLGGVAGLVIGYLGRNTLPRLMETSFDGYTSNVRFNWVIFGFAAGVTLLTGILFGILPAWRATREDPNRGLKETSQSITRRRSAWSGKLTVAFQIALSTLLVASSALFLRTLVNLNRVQTGIQADNLLLFDLSAPEARYPGAAAPALFDQLERQLAATPGVTGVSVQTPSFLSNSMWDGDFDIEGVAPVPIDQKDPSRYPNLMMVGRDFFKVAG</sequence>
<name>A0A7W8E5W1_9BACT</name>
<dbReference type="EMBL" id="JACHIP010000009">
    <property type="protein sequence ID" value="MBB5060016.1"/>
    <property type="molecule type" value="Genomic_DNA"/>
</dbReference>
<comment type="caution">
    <text evidence="9">The sequence shown here is derived from an EMBL/GenBank/DDBJ whole genome shotgun (WGS) entry which is preliminary data.</text>
</comment>
<evidence type="ECO:0000256" key="2">
    <source>
        <dbReference type="ARBA" id="ARBA00022475"/>
    </source>
</evidence>
<comment type="subcellular location">
    <subcellularLocation>
        <location evidence="1">Cell membrane</location>
        <topology evidence="1">Multi-pass membrane protein</topology>
    </subcellularLocation>
</comment>
<reference evidence="9 10" key="1">
    <citation type="submission" date="2020-08" db="EMBL/GenBank/DDBJ databases">
        <title>Genomic Encyclopedia of Type Strains, Phase IV (KMG-V): Genome sequencing to study the core and pangenomes of soil and plant-associated prokaryotes.</title>
        <authorList>
            <person name="Whitman W."/>
        </authorList>
    </citation>
    <scope>NUCLEOTIDE SEQUENCE [LARGE SCALE GENOMIC DNA]</scope>
    <source>
        <strain evidence="9 10">M8UP14</strain>
    </source>
</reference>
<dbReference type="PANTHER" id="PTHR30572">
    <property type="entry name" value="MEMBRANE COMPONENT OF TRANSPORTER-RELATED"/>
    <property type="match status" value="1"/>
</dbReference>
<evidence type="ECO:0000313" key="9">
    <source>
        <dbReference type="EMBL" id="MBB5060016.1"/>
    </source>
</evidence>
<evidence type="ECO:0000256" key="1">
    <source>
        <dbReference type="ARBA" id="ARBA00004651"/>
    </source>
</evidence>
<dbReference type="AlphaFoldDB" id="A0A7W8E5W1"/>
<feature type="non-terminal residue" evidence="9">
    <location>
        <position position="376"/>
    </location>
</feature>
<dbReference type="InterPro" id="IPR050250">
    <property type="entry name" value="Macrolide_Exporter_MacB"/>
</dbReference>
<keyword evidence="4 7" id="KW-1133">Transmembrane helix</keyword>
<dbReference type="PANTHER" id="PTHR30572:SF4">
    <property type="entry name" value="ABC TRANSPORTER PERMEASE YTRF"/>
    <property type="match status" value="1"/>
</dbReference>
<feature type="domain" description="ABC3 transporter permease C-terminal" evidence="8">
    <location>
        <begin position="110"/>
        <end position="229"/>
    </location>
</feature>
<evidence type="ECO:0000256" key="5">
    <source>
        <dbReference type="ARBA" id="ARBA00023136"/>
    </source>
</evidence>
<feature type="transmembrane region" description="Helical" evidence="7">
    <location>
        <begin position="251"/>
        <end position="271"/>
    </location>
</feature>
<proteinExistence type="inferred from homology"/>
<evidence type="ECO:0000259" key="8">
    <source>
        <dbReference type="Pfam" id="PF02687"/>
    </source>
</evidence>
<dbReference type="GO" id="GO:0022857">
    <property type="term" value="F:transmembrane transporter activity"/>
    <property type="evidence" value="ECO:0007669"/>
    <property type="project" value="TreeGrafter"/>
</dbReference>
<feature type="transmembrane region" description="Helical" evidence="7">
    <location>
        <begin position="154"/>
        <end position="176"/>
    </location>
</feature>
<evidence type="ECO:0000313" key="10">
    <source>
        <dbReference type="Proteomes" id="UP000540989"/>
    </source>
</evidence>
<gene>
    <name evidence="9" type="ORF">HDF16_004752</name>
</gene>
<dbReference type="Proteomes" id="UP000540989">
    <property type="component" value="Unassembled WGS sequence"/>
</dbReference>
<keyword evidence="3 7" id="KW-0812">Transmembrane</keyword>
<keyword evidence="2" id="KW-1003">Cell membrane</keyword>
<keyword evidence="5 7" id="KW-0472">Membrane</keyword>
<evidence type="ECO:0000256" key="3">
    <source>
        <dbReference type="ARBA" id="ARBA00022692"/>
    </source>
</evidence>
<dbReference type="GO" id="GO:0005886">
    <property type="term" value="C:plasma membrane"/>
    <property type="evidence" value="ECO:0007669"/>
    <property type="project" value="UniProtKB-SubCell"/>
</dbReference>
<comment type="similarity">
    <text evidence="6">Belongs to the ABC-4 integral membrane protein family.</text>
</comment>
<organism evidence="9 10">
    <name type="scientific">Granulicella aggregans</name>
    <dbReference type="NCBI Taxonomy" id="474949"/>
    <lineage>
        <taxon>Bacteria</taxon>
        <taxon>Pseudomonadati</taxon>
        <taxon>Acidobacteriota</taxon>
        <taxon>Terriglobia</taxon>
        <taxon>Terriglobales</taxon>
        <taxon>Acidobacteriaceae</taxon>
        <taxon>Granulicella</taxon>
    </lineage>
</organism>
<feature type="transmembrane region" description="Helical" evidence="7">
    <location>
        <begin position="196"/>
        <end position="222"/>
    </location>
</feature>
<keyword evidence="10" id="KW-1185">Reference proteome</keyword>
<dbReference type="RefSeq" id="WP_184222064.1">
    <property type="nucleotide sequence ID" value="NZ_JACHIP010000009.1"/>
</dbReference>
<dbReference type="InterPro" id="IPR003838">
    <property type="entry name" value="ABC3_permease_C"/>
</dbReference>
<dbReference type="Pfam" id="PF02687">
    <property type="entry name" value="FtsX"/>
    <property type="match status" value="1"/>
</dbReference>
<evidence type="ECO:0000256" key="4">
    <source>
        <dbReference type="ARBA" id="ARBA00022989"/>
    </source>
</evidence>
<evidence type="ECO:0000256" key="7">
    <source>
        <dbReference type="SAM" id="Phobius"/>
    </source>
</evidence>
<accession>A0A7W8E5W1</accession>